<dbReference type="SUPFAM" id="SSF52540">
    <property type="entry name" value="P-loop containing nucleoside triphosphate hydrolases"/>
    <property type="match status" value="1"/>
</dbReference>
<feature type="domain" description="AAA" evidence="1">
    <location>
        <begin position="3"/>
        <end position="177"/>
    </location>
</feature>
<protein>
    <recommendedName>
        <fullName evidence="1">AAA domain-containing protein</fullName>
    </recommendedName>
</protein>
<dbReference type="InterPro" id="IPR050678">
    <property type="entry name" value="DNA_Partitioning_ATPase"/>
</dbReference>
<dbReference type="PANTHER" id="PTHR13696:SF52">
    <property type="entry name" value="PARA FAMILY PROTEIN CT_582"/>
    <property type="match status" value="1"/>
</dbReference>
<dbReference type="InterPro" id="IPR027417">
    <property type="entry name" value="P-loop_NTPase"/>
</dbReference>
<organism evidence="2">
    <name type="scientific">marine metagenome</name>
    <dbReference type="NCBI Taxonomy" id="408172"/>
    <lineage>
        <taxon>unclassified sequences</taxon>
        <taxon>metagenomes</taxon>
        <taxon>ecological metagenomes</taxon>
    </lineage>
</organism>
<dbReference type="Gene3D" id="3.40.50.300">
    <property type="entry name" value="P-loop containing nucleotide triphosphate hydrolases"/>
    <property type="match status" value="1"/>
</dbReference>
<sequence>MGKVLAFINQKGGVGKTTSAVNVGLSLAVSELKTLIIDLDPQANATTGLSDLIKITKKNIYDVIIGDIDIKEAIAETTFPHLDVIVSTNDLVGAEVELVNIMAREYQLKTALKKVIRKYDVIILDCPPSLGLLTINALTSSHAIIIPIQCEYYALEGLSQLLTTFRLVQRHLNKKLIIGGVLMTMYDSRLNLSKQVVQEVKSYFKDKLFKTLIYRNVKLSEAPSFGKPALLYDANSNGAKNYLSLTEEILQRVI</sequence>
<dbReference type="EMBL" id="UINC01000590">
    <property type="protein sequence ID" value="SUZ57977.1"/>
    <property type="molecule type" value="Genomic_DNA"/>
</dbReference>
<dbReference type="InterPro" id="IPR025669">
    <property type="entry name" value="AAA_dom"/>
</dbReference>
<evidence type="ECO:0000259" key="1">
    <source>
        <dbReference type="Pfam" id="PF13614"/>
    </source>
</evidence>
<dbReference type="FunFam" id="3.40.50.300:FF:000285">
    <property type="entry name" value="Sporulation initiation inhibitor Soj"/>
    <property type="match status" value="1"/>
</dbReference>
<reference evidence="2" key="1">
    <citation type="submission" date="2018-05" db="EMBL/GenBank/DDBJ databases">
        <authorList>
            <person name="Lanie J.A."/>
            <person name="Ng W.-L."/>
            <person name="Kazmierczak K.M."/>
            <person name="Andrzejewski T.M."/>
            <person name="Davidsen T.M."/>
            <person name="Wayne K.J."/>
            <person name="Tettelin H."/>
            <person name="Glass J.I."/>
            <person name="Rusch D."/>
            <person name="Podicherti R."/>
            <person name="Tsui H.-C.T."/>
            <person name="Winkler M.E."/>
        </authorList>
    </citation>
    <scope>NUCLEOTIDE SEQUENCE</scope>
</reference>
<proteinExistence type="predicted"/>
<gene>
    <name evidence="2" type="ORF">METZ01_LOCUS10831</name>
</gene>
<dbReference type="CDD" id="cd02042">
    <property type="entry name" value="ParAB_family"/>
    <property type="match status" value="1"/>
</dbReference>
<dbReference type="AlphaFoldDB" id="A0A381NU14"/>
<evidence type="ECO:0000313" key="2">
    <source>
        <dbReference type="EMBL" id="SUZ57977.1"/>
    </source>
</evidence>
<dbReference type="Pfam" id="PF13614">
    <property type="entry name" value="AAA_31"/>
    <property type="match status" value="1"/>
</dbReference>
<accession>A0A381NU14</accession>
<dbReference type="PANTHER" id="PTHR13696">
    <property type="entry name" value="P-LOOP CONTAINING NUCLEOSIDE TRIPHOSPHATE HYDROLASE"/>
    <property type="match status" value="1"/>
</dbReference>
<name>A0A381NU14_9ZZZZ</name>